<dbReference type="InterPro" id="IPR025235">
    <property type="entry name" value="DUF4178"/>
</dbReference>
<dbReference type="Pfam" id="PF13785">
    <property type="entry name" value="DUF4178"/>
    <property type="match status" value="1"/>
</dbReference>
<feature type="domain" description="DUF4178" evidence="1">
    <location>
        <begin position="74"/>
        <end position="212"/>
    </location>
</feature>
<evidence type="ECO:0000313" key="2">
    <source>
        <dbReference type="EMBL" id="RJE82136.1"/>
    </source>
</evidence>
<dbReference type="Proteomes" id="UP000284202">
    <property type="component" value="Unassembled WGS sequence"/>
</dbReference>
<name>A0A418SMD8_9RHOB</name>
<dbReference type="EMBL" id="QZCG01000019">
    <property type="protein sequence ID" value="RJE82136.1"/>
    <property type="molecule type" value="Genomic_DNA"/>
</dbReference>
<evidence type="ECO:0000259" key="1">
    <source>
        <dbReference type="Pfam" id="PF13785"/>
    </source>
</evidence>
<organism evidence="2 3">
    <name type="scientific">Paracoccus onubensis</name>
    <dbReference type="NCBI Taxonomy" id="1675788"/>
    <lineage>
        <taxon>Bacteria</taxon>
        <taxon>Pseudomonadati</taxon>
        <taxon>Pseudomonadota</taxon>
        <taxon>Alphaproteobacteria</taxon>
        <taxon>Rhodobacterales</taxon>
        <taxon>Paracoccaceae</taxon>
        <taxon>Paracoccus</taxon>
    </lineage>
</organism>
<proteinExistence type="predicted"/>
<reference evidence="3" key="1">
    <citation type="submission" date="2018-09" db="EMBL/GenBank/DDBJ databases">
        <title>Acidovorax cavernicola nov. sp. isolated from Gruta de las Maravillas (Aracena, Spain).</title>
        <authorList>
            <person name="Jurado V."/>
            <person name="Gutierrez-Patricio S."/>
            <person name="Gonzalez-Pimentel J.L."/>
            <person name="Miller A.Z."/>
            <person name="Laiz L."/>
            <person name="Saiz-Jimenez C."/>
        </authorList>
    </citation>
    <scope>NUCLEOTIDE SEQUENCE [LARGE SCALE GENOMIC DNA]</scope>
    <source>
        <strain evidence="3">1011MAR3C25</strain>
    </source>
</reference>
<accession>A0A418SMD8</accession>
<sequence>MICYRPERISDWSGVVIVTDFHCPNCGTPVNELARYARMTVCEACDTAILIEDDAVRAAGVKGVMHDTVSLFDIGDTVKAGGQVITLGGKARFSYGRGFWDEFWGVDEKNAPVWVSLDEGDVAIQRELDDRSLSSAVQKARIGDAIRMGGTEYVITEIEQAECVALRGVFDHELKVGETYNFFNASGRGSAILSYEYWDGGAQLYLGDWFNPFDIVVEPAS</sequence>
<evidence type="ECO:0000313" key="3">
    <source>
        <dbReference type="Proteomes" id="UP000284202"/>
    </source>
</evidence>
<keyword evidence="3" id="KW-1185">Reference proteome</keyword>
<dbReference type="AlphaFoldDB" id="A0A418SMD8"/>
<gene>
    <name evidence="2" type="ORF">D3P04_21355</name>
</gene>
<comment type="caution">
    <text evidence="2">The sequence shown here is derived from an EMBL/GenBank/DDBJ whole genome shotgun (WGS) entry which is preliminary data.</text>
</comment>
<protein>
    <submittedName>
        <fullName evidence="2">DUF4178 domain-containing protein</fullName>
    </submittedName>
</protein>
<dbReference type="OrthoDB" id="228033at2"/>